<keyword evidence="3" id="KW-1185">Reference proteome</keyword>
<dbReference type="RefSeq" id="XP_058337194.1">
    <property type="nucleotide sequence ID" value="XM_058492040.1"/>
</dbReference>
<accession>A0AAD7XRZ9</accession>
<dbReference type="Pfam" id="PF17919">
    <property type="entry name" value="RT_RNaseH_2"/>
    <property type="match status" value="1"/>
</dbReference>
<evidence type="ECO:0000259" key="1">
    <source>
        <dbReference type="PROSITE" id="PS50878"/>
    </source>
</evidence>
<dbReference type="PANTHER" id="PTHR33064:SF37">
    <property type="entry name" value="RIBONUCLEASE H"/>
    <property type="match status" value="1"/>
</dbReference>
<dbReference type="PROSITE" id="PS50878">
    <property type="entry name" value="RT_POL"/>
    <property type="match status" value="1"/>
</dbReference>
<protein>
    <recommendedName>
        <fullName evidence="1">Reverse transcriptase domain-containing protein</fullName>
    </recommendedName>
</protein>
<reference evidence="2 3" key="1">
    <citation type="submission" date="2023-03" db="EMBL/GenBank/DDBJ databases">
        <title>Genome sequence of Lichtheimia ornata CBS 291.66.</title>
        <authorList>
            <person name="Mohabir J.T."/>
            <person name="Shea T.P."/>
            <person name="Kurbessoian T."/>
            <person name="Berby B."/>
            <person name="Fontaine J."/>
            <person name="Livny J."/>
            <person name="Gnirke A."/>
            <person name="Stajich J.E."/>
            <person name="Cuomo C.A."/>
        </authorList>
    </citation>
    <scope>NUCLEOTIDE SEQUENCE [LARGE SCALE GENOMIC DNA]</scope>
    <source>
        <strain evidence="2">CBS 291.66</strain>
    </source>
</reference>
<dbReference type="InterPro" id="IPR000477">
    <property type="entry name" value="RT_dom"/>
</dbReference>
<proteinExistence type="predicted"/>
<dbReference type="Gene3D" id="3.30.70.270">
    <property type="match status" value="2"/>
</dbReference>
<organism evidence="2 3">
    <name type="scientific">Lichtheimia ornata</name>
    <dbReference type="NCBI Taxonomy" id="688661"/>
    <lineage>
        <taxon>Eukaryota</taxon>
        <taxon>Fungi</taxon>
        <taxon>Fungi incertae sedis</taxon>
        <taxon>Mucoromycota</taxon>
        <taxon>Mucoromycotina</taxon>
        <taxon>Mucoromycetes</taxon>
        <taxon>Mucorales</taxon>
        <taxon>Lichtheimiaceae</taxon>
        <taxon>Lichtheimia</taxon>
    </lineage>
</organism>
<evidence type="ECO:0000313" key="2">
    <source>
        <dbReference type="EMBL" id="KAJ8652280.1"/>
    </source>
</evidence>
<evidence type="ECO:0000313" key="3">
    <source>
        <dbReference type="Proteomes" id="UP001234581"/>
    </source>
</evidence>
<dbReference type="GeneID" id="83219481"/>
<name>A0AAD7XRZ9_9FUNG</name>
<dbReference type="InterPro" id="IPR051320">
    <property type="entry name" value="Viral_Replic_Matur_Polypro"/>
</dbReference>
<dbReference type="InterPro" id="IPR043128">
    <property type="entry name" value="Rev_trsase/Diguanyl_cyclase"/>
</dbReference>
<dbReference type="CDD" id="cd01647">
    <property type="entry name" value="RT_LTR"/>
    <property type="match status" value="1"/>
</dbReference>
<comment type="caution">
    <text evidence="2">The sequence shown here is derived from an EMBL/GenBank/DDBJ whole genome shotgun (WGS) entry which is preliminary data.</text>
</comment>
<dbReference type="InterPro" id="IPR043502">
    <property type="entry name" value="DNA/RNA_pol_sf"/>
</dbReference>
<dbReference type="AlphaFoldDB" id="A0AAD7XRZ9"/>
<dbReference type="InterPro" id="IPR041577">
    <property type="entry name" value="RT_RNaseH_2"/>
</dbReference>
<gene>
    <name evidence="2" type="ORF">O0I10_012093</name>
</gene>
<dbReference type="SUPFAM" id="SSF56672">
    <property type="entry name" value="DNA/RNA polymerases"/>
    <property type="match status" value="1"/>
</dbReference>
<dbReference type="EMBL" id="JARTCD010000111">
    <property type="protein sequence ID" value="KAJ8652280.1"/>
    <property type="molecule type" value="Genomic_DNA"/>
</dbReference>
<sequence length="289" mass="33146">MVSDTWPLPAIQDLLEDFGGRSIFTTRDLLKGFNQIAVHGSSIPKLTMATPWGKFSYRVMPFGVINGPSCFSRAIYMAMQGYLNDFVATYIDDIVIYSWDFDEHVDHCRKVLERLRAVRMKIKPSKCSFAQGEVEFLGFLVSARSVRPNPKKAEKMLNLAGFHRDHADGFGELVALLNELLKKNKSFVWEDNQERSFGTLKEALSNFAMLKYPNPAEVYRLYADASEVGIGTVFTQCDQDVEARRPIRFLSRKLKLSDTFLPRRMPIKDYDVGLWRFKSSSFMFIIYLG</sequence>
<dbReference type="PANTHER" id="PTHR33064">
    <property type="entry name" value="POL PROTEIN"/>
    <property type="match status" value="1"/>
</dbReference>
<dbReference type="Pfam" id="PF00078">
    <property type="entry name" value="RVT_1"/>
    <property type="match status" value="1"/>
</dbReference>
<dbReference type="Proteomes" id="UP001234581">
    <property type="component" value="Unassembled WGS sequence"/>
</dbReference>
<feature type="domain" description="Reverse transcriptase" evidence="1">
    <location>
        <begin position="1"/>
        <end position="141"/>
    </location>
</feature>